<keyword evidence="4 6" id="KW-1133">Transmembrane helix</keyword>
<feature type="transmembrane region" description="Helical" evidence="6">
    <location>
        <begin position="338"/>
        <end position="363"/>
    </location>
</feature>
<evidence type="ECO:0000256" key="3">
    <source>
        <dbReference type="ARBA" id="ARBA00022692"/>
    </source>
</evidence>
<proteinExistence type="predicted"/>
<gene>
    <name evidence="8" type="ordered locus">RUM_00770</name>
</gene>
<dbReference type="RefSeq" id="WP_015557260.1">
    <property type="nucleotide sequence ID" value="NC_021039.1"/>
</dbReference>
<feature type="transmembrane region" description="Helical" evidence="6">
    <location>
        <begin position="408"/>
        <end position="426"/>
    </location>
</feature>
<feature type="transmembrane region" description="Helical" evidence="6">
    <location>
        <begin position="653"/>
        <end position="680"/>
    </location>
</feature>
<feature type="domain" description="ABC3 transporter permease C-terminal" evidence="7">
    <location>
        <begin position="249"/>
        <end position="367"/>
    </location>
</feature>
<reference evidence="8" key="2">
    <citation type="submission" date="2010-03" db="EMBL/GenBank/DDBJ databases">
        <authorList>
            <person name="Pajon A."/>
        </authorList>
    </citation>
    <scope>NUCLEOTIDE SEQUENCE</scope>
    <source>
        <strain evidence="8">Type strain: 18P13</strain>
    </source>
</reference>
<keyword evidence="5 6" id="KW-0472">Membrane</keyword>
<evidence type="ECO:0000313" key="8">
    <source>
        <dbReference type="EMBL" id="CBL16352.1"/>
    </source>
</evidence>
<dbReference type="PATRIC" id="fig|213810.4.peg.665"/>
<dbReference type="InterPro" id="IPR038766">
    <property type="entry name" value="Membrane_comp_ABC_pdt"/>
</dbReference>
<reference evidence="8" key="1">
    <citation type="submission" date="2010-03" db="EMBL/GenBank/DDBJ databases">
        <title>The genome sequence of Ruminococcus sp. 18P13.</title>
        <authorList>
            <consortium name="metaHIT consortium -- http://www.metahit.eu/"/>
            <person name="Pajon A."/>
            <person name="Turner K."/>
            <person name="Parkhill J."/>
            <person name="Bernalier A."/>
        </authorList>
    </citation>
    <scope>NUCLEOTIDE SEQUENCE [LARGE SCALE GENOMIC DNA]</scope>
    <source>
        <strain evidence="8">Type strain: 18P13</strain>
    </source>
</reference>
<dbReference type="OrthoDB" id="9803461at2"/>
<dbReference type="GO" id="GO:0005886">
    <property type="term" value="C:plasma membrane"/>
    <property type="evidence" value="ECO:0007669"/>
    <property type="project" value="UniProtKB-SubCell"/>
</dbReference>
<dbReference type="STRING" id="213810.RUM_00770"/>
<evidence type="ECO:0000313" key="9">
    <source>
        <dbReference type="Proteomes" id="UP000007054"/>
    </source>
</evidence>
<dbReference type="PANTHER" id="PTHR30287:SF1">
    <property type="entry name" value="INNER MEMBRANE PROTEIN"/>
    <property type="match status" value="1"/>
</dbReference>
<feature type="transmembrane region" description="Helical" evidence="6">
    <location>
        <begin position="240"/>
        <end position="264"/>
    </location>
</feature>
<feature type="transmembrane region" description="Helical" evidence="6">
    <location>
        <begin position="700"/>
        <end position="720"/>
    </location>
</feature>
<evidence type="ECO:0000259" key="7">
    <source>
        <dbReference type="Pfam" id="PF02687"/>
    </source>
</evidence>
<dbReference type="AlphaFoldDB" id="D4L9Q7"/>
<name>D4L9Q7_RUMC1</name>
<feature type="domain" description="ABC3 transporter permease C-terminal" evidence="7">
    <location>
        <begin position="610"/>
        <end position="727"/>
    </location>
</feature>
<dbReference type="InterPro" id="IPR003838">
    <property type="entry name" value="ABC3_permease_C"/>
</dbReference>
<organism evidence="8 9">
    <name type="scientific">Ruminococcus champanellensis (strain DSM 18848 / JCM 17042 / KCTC 15320 / 18P13)</name>
    <dbReference type="NCBI Taxonomy" id="213810"/>
    <lineage>
        <taxon>Bacteria</taxon>
        <taxon>Bacillati</taxon>
        <taxon>Bacillota</taxon>
        <taxon>Clostridia</taxon>
        <taxon>Eubacteriales</taxon>
        <taxon>Oscillospiraceae</taxon>
        <taxon>Ruminococcus</taxon>
    </lineage>
</organism>
<keyword evidence="9" id="KW-1185">Reference proteome</keyword>
<evidence type="ECO:0000256" key="4">
    <source>
        <dbReference type="ARBA" id="ARBA00022989"/>
    </source>
</evidence>
<dbReference type="HOGENOM" id="CLU_005531_1_0_9"/>
<dbReference type="GeneID" id="83154939"/>
<evidence type="ECO:0000256" key="2">
    <source>
        <dbReference type="ARBA" id="ARBA00022475"/>
    </source>
</evidence>
<feature type="transmembrane region" description="Helical" evidence="6">
    <location>
        <begin position="609"/>
        <end position="632"/>
    </location>
</feature>
<dbReference type="Pfam" id="PF02687">
    <property type="entry name" value="FtsX"/>
    <property type="match status" value="2"/>
</dbReference>
<keyword evidence="3 6" id="KW-0812">Transmembrane</keyword>
<protein>
    <submittedName>
        <fullName evidence="8">Predicted ABC-type transport system involved in lysophospholipase L1 biosynthesis, permease component</fullName>
    </submittedName>
</protein>
<feature type="transmembrane region" description="Helical" evidence="6">
    <location>
        <begin position="292"/>
        <end position="318"/>
    </location>
</feature>
<sequence>MRKINKRYFRSMRTNRSFHLVVILLTVLIGTLIIAAISTASLMGQVYRQGIRDCNTEDAQFMTMFPIPEDRIGHLEERYDVKLESMTYYDEEAGDYVLRLAAENTAVNTCQVTAGNAPAGDGEVMLSERFADAQGLHIGDRVQIGGKQFTVSGFMVRTDYLCMLRALTDTFPDYNSFGLAVGTSAAVEAMPDIHSYYAVRFDRDNSLEFRKGVNEEFRILSYTAAASNMRIQSALNQSELVMSVAVIIAPVLYGIVLLLIVLMLSRKLKAEQKQIGTLIALGYRTGEIRRHYALYSLVPGVIGSVLGLICGYAATFPFSQMYFNFFEALPHTVTAKPLLAVLALVLPPLLYVCAGDLTVRLMLRKDPVQMLRQTDAGKVSSGVLADKRMPFRRKYRIRSVLGHKARSAVIIIGVAVSTLCILMGWITKDSADNIVDSSVDQIPYNYSYLLNTTEFQLPEGAEAALVSRYERDDSTLLFSLWGYQEDTAYFKMQTLKGEPMAYGSYYMTNAAAESYGVQPGDNFTFRDLITTEEHTIQIAGILDDNINSAVYTSTANAAEIMGYDAVDRNTIVSNEKLELDADMVLSETSREDYRESVKSAVQVYYKMCYIVLFVGFMLGVLSMYLISGMIVEENTVNISMLKILGYRKREIRNLVLTGNHLLLCIGFVVGIPLALAVGGSVCASSAETTGMLISLYVKPVSYLITLLIVLASYLLSLVLAGRKVERIEMTESLKRNNE</sequence>
<dbReference type="BioCyc" id="RCHA213810:RUM_RS00380-MONOMER"/>
<keyword evidence="2" id="KW-1003">Cell membrane</keyword>
<dbReference type="Proteomes" id="UP000007054">
    <property type="component" value="Chromosome"/>
</dbReference>
<evidence type="ECO:0000256" key="5">
    <source>
        <dbReference type="ARBA" id="ARBA00023136"/>
    </source>
</evidence>
<comment type="subcellular location">
    <subcellularLocation>
        <location evidence="1">Cell membrane</location>
        <topology evidence="1">Multi-pass membrane protein</topology>
    </subcellularLocation>
</comment>
<dbReference type="KEGG" id="rch:RUM_00770"/>
<dbReference type="EMBL" id="FP929052">
    <property type="protein sequence ID" value="CBL16352.1"/>
    <property type="molecule type" value="Genomic_DNA"/>
</dbReference>
<dbReference type="PANTHER" id="PTHR30287">
    <property type="entry name" value="MEMBRANE COMPONENT OF PREDICTED ABC SUPERFAMILY METABOLITE UPTAKE TRANSPORTER"/>
    <property type="match status" value="1"/>
</dbReference>
<evidence type="ECO:0000256" key="1">
    <source>
        <dbReference type="ARBA" id="ARBA00004651"/>
    </source>
</evidence>
<evidence type="ECO:0000256" key="6">
    <source>
        <dbReference type="SAM" id="Phobius"/>
    </source>
</evidence>
<accession>D4L9Q7</accession>